<dbReference type="PROSITE" id="PS50937">
    <property type="entry name" value="HTH_MERR_2"/>
    <property type="match status" value="1"/>
</dbReference>
<name>C7R186_JONDD</name>
<dbReference type="CDD" id="cd01104">
    <property type="entry name" value="HTH_MlrA-CarA"/>
    <property type="match status" value="1"/>
</dbReference>
<evidence type="ECO:0000256" key="1">
    <source>
        <dbReference type="ARBA" id="ARBA00023125"/>
    </source>
</evidence>
<dbReference type="EMBL" id="CP001706">
    <property type="protein sequence ID" value="ACV08301.1"/>
    <property type="molecule type" value="Genomic_DNA"/>
</dbReference>
<dbReference type="Pfam" id="PF13411">
    <property type="entry name" value="MerR_1"/>
    <property type="match status" value="1"/>
</dbReference>
<dbReference type="HOGENOM" id="CLU_045945_3_2_11"/>
<dbReference type="InterPro" id="IPR047057">
    <property type="entry name" value="MerR_fam"/>
</dbReference>
<dbReference type="GO" id="GO:0003677">
    <property type="term" value="F:DNA binding"/>
    <property type="evidence" value="ECO:0007669"/>
    <property type="project" value="UniProtKB-KW"/>
</dbReference>
<dbReference type="AlphaFoldDB" id="C7R186"/>
<dbReference type="Proteomes" id="UP000000628">
    <property type="component" value="Chromosome"/>
</dbReference>
<dbReference type="KEGG" id="jde:Jden_0637"/>
<keyword evidence="5" id="KW-1185">Reference proteome</keyword>
<organism evidence="4 5">
    <name type="scientific">Jonesia denitrificans (strain ATCC 14870 / DSM 20603 / BCRC 15368 / CIP 55.134 / JCM 11481 / NBRC 15587 / NCTC 10816 / Prevot 55134)</name>
    <name type="common">Listeria denitrificans</name>
    <dbReference type="NCBI Taxonomy" id="471856"/>
    <lineage>
        <taxon>Bacteria</taxon>
        <taxon>Bacillati</taxon>
        <taxon>Actinomycetota</taxon>
        <taxon>Actinomycetes</taxon>
        <taxon>Micrococcales</taxon>
        <taxon>Jonesiaceae</taxon>
        <taxon>Jonesia</taxon>
    </lineage>
</organism>
<dbReference type="PANTHER" id="PTHR30204">
    <property type="entry name" value="REDOX-CYCLING DRUG-SENSING TRANSCRIPTIONAL ACTIVATOR SOXR"/>
    <property type="match status" value="1"/>
</dbReference>
<proteinExistence type="predicted"/>
<evidence type="ECO:0000313" key="4">
    <source>
        <dbReference type="EMBL" id="ACV08301.1"/>
    </source>
</evidence>
<dbReference type="InterPro" id="IPR000551">
    <property type="entry name" value="MerR-type_HTH_dom"/>
</dbReference>
<feature type="compositionally biased region" description="Low complexity" evidence="2">
    <location>
        <begin position="117"/>
        <end position="141"/>
    </location>
</feature>
<dbReference type="PANTHER" id="PTHR30204:SF97">
    <property type="entry name" value="MERR FAMILY REGULATORY PROTEIN"/>
    <property type="match status" value="1"/>
</dbReference>
<feature type="compositionally biased region" description="Polar residues" evidence="2">
    <location>
        <begin position="103"/>
        <end position="116"/>
    </location>
</feature>
<evidence type="ECO:0000313" key="5">
    <source>
        <dbReference type="Proteomes" id="UP000000628"/>
    </source>
</evidence>
<keyword evidence="1" id="KW-0238">DNA-binding</keyword>
<feature type="domain" description="HTH merR-type" evidence="3">
    <location>
        <begin position="15"/>
        <end position="84"/>
    </location>
</feature>
<sequence>MGARNPRVTRQHNPALSVAAVAQRLGVAPSTLRTWDRRYGLGPSAHSLGSHRRYSAQDVARLMVMRTWVLKGASGSEAAQAAQELNADELDYVTVERDLDDALSQSGLKPTRLTDTPSGPSASSLPSASSSDPAPSQSATPQDAPEARNTGASISRLRVARSAPETPHQLSYPERCTELVKEALQDNELACTTLLQVDPDDNVIAWWKQLVRPALDRLASHTVLARPGQNPHLLVGNLALSQLRRFTRALDARNPQGSRPHPSRLRNIVLVFAPPNDTLALPAHVLTAALLANNHNAHIIIGPENEHRVTELVTMVRPAAVVFVSTHRAPDLSVIRTLVDVHPDLPTFLGLGPDIDLGELISRPHVSRIRSFTALFHEVAAAAGNRASAPDYWNDNSTQ</sequence>
<dbReference type="Gene3D" id="1.10.1660.10">
    <property type="match status" value="1"/>
</dbReference>
<evidence type="ECO:0000256" key="2">
    <source>
        <dbReference type="SAM" id="MobiDB-lite"/>
    </source>
</evidence>
<reference evidence="4 5" key="1">
    <citation type="journal article" date="2009" name="Stand. Genomic Sci.">
        <title>Complete genome sequence of Jonesia denitrificans type strain (Prevot 55134).</title>
        <authorList>
            <person name="Pukall R."/>
            <person name="Gehrich-Schroter G."/>
            <person name="Lapidus A."/>
            <person name="Nolan M."/>
            <person name="Glavina Del Rio T."/>
            <person name="Lucas S."/>
            <person name="Chen F."/>
            <person name="Tice H."/>
            <person name="Pitluck S."/>
            <person name="Cheng J.F."/>
            <person name="Copeland A."/>
            <person name="Saunders E."/>
            <person name="Brettin T."/>
            <person name="Detter J.C."/>
            <person name="Bruce D."/>
            <person name="Goodwin L."/>
            <person name="Pati A."/>
            <person name="Ivanova N."/>
            <person name="Mavromatis K."/>
            <person name="Ovchinnikova G."/>
            <person name="Chen A."/>
            <person name="Palaniappan K."/>
            <person name="Land M."/>
            <person name="Hauser L."/>
            <person name="Chang Y.J."/>
            <person name="Jeffries C.D."/>
            <person name="Chain P."/>
            <person name="Goker M."/>
            <person name="Bristow J."/>
            <person name="Eisen J.A."/>
            <person name="Markowitz V."/>
            <person name="Hugenholtz P."/>
            <person name="Kyrpides N.C."/>
            <person name="Klenk H.P."/>
            <person name="Han C."/>
        </authorList>
    </citation>
    <scope>NUCLEOTIDE SEQUENCE [LARGE SCALE GENOMIC DNA]</scope>
    <source>
        <strain evidence="5">ATCC 14870 / DSM 20603 / BCRC 15368 / CIP 55.134 / JCM 11481 / NBRC 15587 / NCTC 10816 / Prevot 55134</strain>
    </source>
</reference>
<dbReference type="InterPro" id="IPR009061">
    <property type="entry name" value="DNA-bd_dom_put_sf"/>
</dbReference>
<evidence type="ECO:0000259" key="3">
    <source>
        <dbReference type="PROSITE" id="PS50937"/>
    </source>
</evidence>
<dbReference type="SMART" id="SM00422">
    <property type="entry name" value="HTH_MERR"/>
    <property type="match status" value="1"/>
</dbReference>
<dbReference type="GO" id="GO:0003700">
    <property type="term" value="F:DNA-binding transcription factor activity"/>
    <property type="evidence" value="ECO:0007669"/>
    <property type="project" value="InterPro"/>
</dbReference>
<dbReference type="SUPFAM" id="SSF46955">
    <property type="entry name" value="Putative DNA-binding domain"/>
    <property type="match status" value="1"/>
</dbReference>
<protein>
    <submittedName>
        <fullName evidence="4">Transcriptional regulator, MerR family</fullName>
    </submittedName>
</protein>
<feature type="region of interest" description="Disordered" evidence="2">
    <location>
        <begin position="103"/>
        <end position="151"/>
    </location>
</feature>
<gene>
    <name evidence="4" type="ordered locus">Jden_0637</name>
</gene>
<dbReference type="STRING" id="471856.Jden_0637"/>
<accession>C7R186</accession>
<dbReference type="eggNOG" id="COG0789">
    <property type="taxonomic scope" value="Bacteria"/>
</dbReference>